<dbReference type="EMBL" id="BMGD01000002">
    <property type="protein sequence ID" value="GGB55817.1"/>
    <property type="molecule type" value="Genomic_DNA"/>
</dbReference>
<evidence type="ECO:0000313" key="1">
    <source>
        <dbReference type="EMBL" id="GGB55817.1"/>
    </source>
</evidence>
<proteinExistence type="predicted"/>
<dbReference type="Proteomes" id="UP000614261">
    <property type="component" value="Unassembled WGS sequence"/>
</dbReference>
<evidence type="ECO:0008006" key="3">
    <source>
        <dbReference type="Google" id="ProtNLM"/>
    </source>
</evidence>
<evidence type="ECO:0000313" key="2">
    <source>
        <dbReference type="Proteomes" id="UP000614261"/>
    </source>
</evidence>
<accession>A0ABQ1IYX6</accession>
<gene>
    <name evidence="1" type="ORF">GCM10010833_08150</name>
</gene>
<comment type="caution">
    <text evidence="1">The sequence shown here is derived from an EMBL/GenBank/DDBJ whole genome shotgun (WGS) entry which is preliminary data.</text>
</comment>
<protein>
    <recommendedName>
        <fullName evidence="3">DNA-binding domain-containing protein</fullName>
    </recommendedName>
</protein>
<sequence>MTTLAADICVSGADASLQLSAVILDVFTELMLANCASIQAVLSNYLADGGSQDTFYRAKADFASELIARGDAATLFEQYLPDRYACFATLAREDFLATMDEDEMASLASLWSQFLRERFSAYFLSVDQAVALVRNEPFHRARPELTVGSGVRPGGRMRYGFVDEAELRSVLSDKQVVLGTGAYVLCLLTGKPSDAEIGKIGNSFGWRRQADSVPKRLRLCTEDNYHEMIPFVRKGFVTPVRLFLKAS</sequence>
<organism evidence="1 2">
    <name type="scientific">Blastomonas aquatica</name>
    <dbReference type="NCBI Taxonomy" id="1510276"/>
    <lineage>
        <taxon>Bacteria</taxon>
        <taxon>Pseudomonadati</taxon>
        <taxon>Pseudomonadota</taxon>
        <taxon>Alphaproteobacteria</taxon>
        <taxon>Sphingomonadales</taxon>
        <taxon>Sphingomonadaceae</taxon>
        <taxon>Blastomonas</taxon>
    </lineage>
</organism>
<keyword evidence="2" id="KW-1185">Reference proteome</keyword>
<reference evidence="2" key="1">
    <citation type="journal article" date="2019" name="Int. J. Syst. Evol. Microbiol.">
        <title>The Global Catalogue of Microorganisms (GCM) 10K type strain sequencing project: providing services to taxonomists for standard genome sequencing and annotation.</title>
        <authorList>
            <consortium name="The Broad Institute Genomics Platform"/>
            <consortium name="The Broad Institute Genome Sequencing Center for Infectious Disease"/>
            <person name="Wu L."/>
            <person name="Ma J."/>
        </authorList>
    </citation>
    <scope>NUCLEOTIDE SEQUENCE [LARGE SCALE GENOMIC DNA]</scope>
    <source>
        <strain evidence="2">CGMCC 1.12851</strain>
    </source>
</reference>
<name>A0ABQ1IYX6_9SPHN</name>